<evidence type="ECO:0000256" key="11">
    <source>
        <dbReference type="ARBA" id="ARBA00023237"/>
    </source>
</evidence>
<dbReference type="InterPro" id="IPR039426">
    <property type="entry name" value="TonB-dep_rcpt-like"/>
</dbReference>
<keyword evidence="3 12" id="KW-1134">Transmembrane beta strand</keyword>
<keyword evidence="18" id="KW-0675">Receptor</keyword>
<evidence type="ECO:0000256" key="14">
    <source>
        <dbReference type="RuleBase" id="RU003357"/>
    </source>
</evidence>
<dbReference type="PANTHER" id="PTHR32552:SF81">
    <property type="entry name" value="TONB-DEPENDENT OUTER MEMBRANE RECEPTOR"/>
    <property type="match status" value="1"/>
</dbReference>
<dbReference type="Pfam" id="PF00593">
    <property type="entry name" value="TonB_dep_Rec_b-barrel"/>
    <property type="match status" value="1"/>
</dbReference>
<feature type="short sequence motif" description="TonB C-terminal box" evidence="13">
    <location>
        <begin position="753"/>
        <end position="770"/>
    </location>
</feature>
<keyword evidence="6" id="KW-0732">Signal</keyword>
<organism evidence="18 19">
    <name type="scientific">Pararhodospirillum photometricum DSM 122</name>
    <dbReference type="NCBI Taxonomy" id="1150469"/>
    <lineage>
        <taxon>Bacteria</taxon>
        <taxon>Pseudomonadati</taxon>
        <taxon>Pseudomonadota</taxon>
        <taxon>Alphaproteobacteria</taxon>
        <taxon>Rhodospirillales</taxon>
        <taxon>Rhodospirillaceae</taxon>
        <taxon>Pararhodospirillum</taxon>
    </lineage>
</organism>
<proteinExistence type="inferred from homology"/>
<dbReference type="PROSITE" id="PS01156">
    <property type="entry name" value="TONB_DEPENDENT_REC_2"/>
    <property type="match status" value="1"/>
</dbReference>
<dbReference type="STRING" id="1150469.RSPPHO_03032"/>
<dbReference type="Proteomes" id="UP000033220">
    <property type="component" value="Chromosome DSM 122"/>
</dbReference>
<keyword evidence="2 12" id="KW-0813">Transport</keyword>
<sequence>MNVVEAQTAGSFLGRKGQRRPQTMAPQRERAPIRQTTVVHEFCPKTTKTGRLPLDGLPGVEIKSHCHIDKRGVQPRACVGVVRVVSDRILPGMEKGDGLMQGPFRAGGAVLLMTLTWPAFAQETPDEGTESAYGVIMLAPVSVTANKRDQTDFEVSGSVAVKTGEALAKDRVNSTDKLDTLFPELQSMGRSSRVYNNFTLRGLSSGDFYGPAVGLNVDGVPQLPHAYAQALENVDRVELVKGPQGAVYGRGALGGVINVESALPDDKPTLWTDVQAFSRGHRVSGGASSGLHAGWAIQGMANDSMEGGSLDDPSRGLENIDDRRVTSGRVSLHYLPSSQPFSARLKIGTERYRSEEEYYVSLDDLSRDRVNPVVTTPKLNRRLDDISLSATHEITDRWTTTGIVSWQEMFLERTFGTYGIDTEEDQTSLYGELRANYKADDLSLIVGYSGQRQRYKYEDVGGEGSIGSMGGPLSDNTMMTHSFFADSTYRLAPRWEISAGARVAWEKAKSLMSIPDETGAIGDHRNEATFWAITPHAALAYLPSEEHRLWVGIGRGYKPGGFNKAGTTTLDTASYGSETVLSFETGWKYQSRDGRLRTEATVYDIESHEVQGYSGPAGLMTLSNMGDARSLGVEVSGTAVIFEDQEVSVGGMVNRSRFTKGPYEGNTTPYAPAYSLRASWTGHFGEGGRWQPTATVRHVGEHYFDENNTLRQGAYTVVDAGMTYETEYGVKIGVYGRNLSDTLYQVYANSYVGAQLNDPREFGLQLSARF</sequence>
<keyword evidence="10 12" id="KW-0472">Membrane</keyword>
<evidence type="ECO:0000256" key="2">
    <source>
        <dbReference type="ARBA" id="ARBA00022448"/>
    </source>
</evidence>
<evidence type="ECO:0000256" key="4">
    <source>
        <dbReference type="ARBA" id="ARBA00022496"/>
    </source>
</evidence>
<accession>H6SQD9</accession>
<comment type="similarity">
    <text evidence="12 14">Belongs to the TonB-dependent receptor family.</text>
</comment>
<dbReference type="InterPro" id="IPR000531">
    <property type="entry name" value="Beta-barrel_TonB"/>
</dbReference>
<dbReference type="GO" id="GO:0009279">
    <property type="term" value="C:cell outer membrane"/>
    <property type="evidence" value="ECO:0007669"/>
    <property type="project" value="UniProtKB-SubCell"/>
</dbReference>
<feature type="region of interest" description="Disordered" evidence="15">
    <location>
        <begin position="1"/>
        <end position="31"/>
    </location>
</feature>
<evidence type="ECO:0000256" key="5">
    <source>
        <dbReference type="ARBA" id="ARBA00022692"/>
    </source>
</evidence>
<evidence type="ECO:0000256" key="15">
    <source>
        <dbReference type="SAM" id="MobiDB-lite"/>
    </source>
</evidence>
<dbReference type="PROSITE" id="PS52016">
    <property type="entry name" value="TONB_DEPENDENT_REC_3"/>
    <property type="match status" value="1"/>
</dbReference>
<evidence type="ECO:0000259" key="16">
    <source>
        <dbReference type="Pfam" id="PF00593"/>
    </source>
</evidence>
<reference evidence="18 19" key="1">
    <citation type="submission" date="2012-02" db="EMBL/GenBank/DDBJ databases">
        <title>Shotgun genome sequence of Phaeospirillum photometricum DSM 122.</title>
        <authorList>
            <person name="Duquesne K."/>
            <person name="Sturgis J."/>
        </authorList>
    </citation>
    <scope>NUCLEOTIDE SEQUENCE [LARGE SCALE GENOMIC DNA]</scope>
    <source>
        <strain evidence="19">DSM122</strain>
    </source>
</reference>
<keyword evidence="4" id="KW-0410">Iron transport</keyword>
<dbReference type="InterPro" id="IPR012910">
    <property type="entry name" value="Plug_dom"/>
</dbReference>
<keyword evidence="11 12" id="KW-0998">Cell outer membrane</keyword>
<dbReference type="EMBL" id="HE663493">
    <property type="protein sequence ID" value="CCG09658.1"/>
    <property type="molecule type" value="Genomic_DNA"/>
</dbReference>
<dbReference type="AlphaFoldDB" id="H6SQD9"/>
<evidence type="ECO:0000259" key="17">
    <source>
        <dbReference type="Pfam" id="PF07715"/>
    </source>
</evidence>
<dbReference type="HOGENOM" id="CLU_008287_15_2_5"/>
<feature type="domain" description="TonB-dependent receptor plug" evidence="17">
    <location>
        <begin position="154"/>
        <end position="256"/>
    </location>
</feature>
<dbReference type="PATRIC" id="fig|1150469.3.peg.3418"/>
<comment type="subcellular location">
    <subcellularLocation>
        <location evidence="1 12">Cell outer membrane</location>
        <topology evidence="1 12">Multi-pass membrane protein</topology>
    </subcellularLocation>
</comment>
<dbReference type="Pfam" id="PF07715">
    <property type="entry name" value="Plug"/>
    <property type="match status" value="1"/>
</dbReference>
<dbReference type="InterPro" id="IPR010917">
    <property type="entry name" value="TonB_rcpt_CS"/>
</dbReference>
<keyword evidence="5 12" id="KW-0812">Transmembrane</keyword>
<evidence type="ECO:0000256" key="13">
    <source>
        <dbReference type="PROSITE-ProRule" id="PRU10144"/>
    </source>
</evidence>
<dbReference type="eggNOG" id="COG4771">
    <property type="taxonomic scope" value="Bacteria"/>
</dbReference>
<evidence type="ECO:0000313" key="18">
    <source>
        <dbReference type="EMBL" id="CCG09658.1"/>
    </source>
</evidence>
<evidence type="ECO:0000256" key="6">
    <source>
        <dbReference type="ARBA" id="ARBA00022729"/>
    </source>
</evidence>
<dbReference type="GO" id="GO:0006826">
    <property type="term" value="P:iron ion transport"/>
    <property type="evidence" value="ECO:0007669"/>
    <property type="project" value="UniProtKB-KW"/>
</dbReference>
<evidence type="ECO:0000313" key="19">
    <source>
        <dbReference type="Proteomes" id="UP000033220"/>
    </source>
</evidence>
<evidence type="ECO:0000256" key="7">
    <source>
        <dbReference type="ARBA" id="ARBA00023004"/>
    </source>
</evidence>
<keyword evidence="19" id="KW-1185">Reference proteome</keyword>
<keyword evidence="8" id="KW-0406">Ion transport</keyword>
<evidence type="ECO:0000256" key="8">
    <source>
        <dbReference type="ARBA" id="ARBA00023065"/>
    </source>
</evidence>
<keyword evidence="9 14" id="KW-0798">TonB box</keyword>
<dbReference type="KEGG" id="rpm:RSPPHO_03032"/>
<protein>
    <submittedName>
        <fullName evidence="18">TonB-dependent receptor</fullName>
    </submittedName>
</protein>
<evidence type="ECO:0000256" key="12">
    <source>
        <dbReference type="PROSITE-ProRule" id="PRU01360"/>
    </source>
</evidence>
<keyword evidence="7" id="KW-0408">Iron</keyword>
<gene>
    <name evidence="18" type="ORF">RSPPHO_03032</name>
</gene>
<feature type="domain" description="TonB-dependent receptor-like beta-barrel" evidence="16">
    <location>
        <begin position="333"/>
        <end position="739"/>
    </location>
</feature>
<dbReference type="InterPro" id="IPR036942">
    <property type="entry name" value="Beta-barrel_TonB_sf"/>
</dbReference>
<evidence type="ECO:0000256" key="9">
    <source>
        <dbReference type="ARBA" id="ARBA00023077"/>
    </source>
</evidence>
<evidence type="ECO:0000256" key="3">
    <source>
        <dbReference type="ARBA" id="ARBA00022452"/>
    </source>
</evidence>
<dbReference type="SUPFAM" id="SSF56935">
    <property type="entry name" value="Porins"/>
    <property type="match status" value="1"/>
</dbReference>
<dbReference type="PANTHER" id="PTHR32552">
    <property type="entry name" value="FERRICHROME IRON RECEPTOR-RELATED"/>
    <property type="match status" value="1"/>
</dbReference>
<evidence type="ECO:0000256" key="10">
    <source>
        <dbReference type="ARBA" id="ARBA00023136"/>
    </source>
</evidence>
<evidence type="ECO:0000256" key="1">
    <source>
        <dbReference type="ARBA" id="ARBA00004571"/>
    </source>
</evidence>
<dbReference type="Gene3D" id="2.40.170.20">
    <property type="entry name" value="TonB-dependent receptor, beta-barrel domain"/>
    <property type="match status" value="1"/>
</dbReference>
<name>H6SQD9_PARPM</name>